<feature type="region of interest" description="Disordered" evidence="1">
    <location>
        <begin position="149"/>
        <end position="236"/>
    </location>
</feature>
<dbReference type="SUPFAM" id="SSF53955">
    <property type="entry name" value="Lysozyme-like"/>
    <property type="match status" value="1"/>
</dbReference>
<dbReference type="OrthoDB" id="2537480at2759"/>
<evidence type="ECO:0000313" key="4">
    <source>
        <dbReference type="Proteomes" id="UP000001861"/>
    </source>
</evidence>
<dbReference type="eggNOG" id="ENOG502RZDF">
    <property type="taxonomic scope" value="Eukaryota"/>
</dbReference>
<evidence type="ECO:0000313" key="3">
    <source>
        <dbReference type="EMBL" id="EAU91489.2"/>
    </source>
</evidence>
<feature type="compositionally biased region" description="Polar residues" evidence="1">
    <location>
        <begin position="152"/>
        <end position="161"/>
    </location>
</feature>
<dbReference type="OMA" id="NGWFTAG"/>
<keyword evidence="4" id="KW-1185">Reference proteome</keyword>
<evidence type="ECO:0000256" key="1">
    <source>
        <dbReference type="SAM" id="MobiDB-lite"/>
    </source>
</evidence>
<dbReference type="RefSeq" id="XP_001830342.2">
    <property type="nucleotide sequence ID" value="XM_001830290.2"/>
</dbReference>
<dbReference type="CDD" id="cd00254">
    <property type="entry name" value="LT-like"/>
    <property type="match status" value="1"/>
</dbReference>
<dbReference type="VEuPathDB" id="FungiDB:CC1G_01978"/>
<sequence length="433" mass="46470">MKSEKEKSLLRKSRPLRDQSGRWANEEHSTRVSGGKGVYRRRKHDIAHAAAPFRGKASTAATIASRERLLSAQNFKALKLVLSSMPLRSQQDLPAANSFRSFISSLLTVSYSMKLTAVILAVFLSAATANASVINHGGNHVARHAAIARRSAPTSLESSATKAPPARSSPAQTPEPAPTPAPAPAPAPEQPPPQNNNNNNNFNGGGGGGGNGGGMLWRDTCGGSRPSAHTTSESGVNGHIDWLNCGVHSPGGWQPPYISLGELNMRPLGSALEDPNSPFHACRDFIWIFEQVGGEFGIPPIMLASFAMQESSCRPDTVGGGGEQGLMQITQDKCGGAPGGNCREPFFNIRTGARYFAQTLAANNGDVLISLGQYNGWNRGMTFERATAARYSACCRCQNNLDYLHQFLNGWCQNINAYNNNNRLGKYFNLDVC</sequence>
<feature type="region of interest" description="Disordered" evidence="1">
    <location>
        <begin position="1"/>
        <end position="38"/>
    </location>
</feature>
<dbReference type="KEGG" id="cci:CC1G_01978"/>
<dbReference type="InterPro" id="IPR023346">
    <property type="entry name" value="Lysozyme-like_dom_sf"/>
</dbReference>
<reference evidence="3 4" key="1">
    <citation type="journal article" date="2010" name="Proc. Natl. Acad. Sci. U.S.A.">
        <title>Insights into evolution of multicellular fungi from the assembled chromosomes of the mushroom Coprinopsis cinerea (Coprinus cinereus).</title>
        <authorList>
            <person name="Stajich J.E."/>
            <person name="Wilke S.K."/>
            <person name="Ahren D."/>
            <person name="Au C.H."/>
            <person name="Birren B.W."/>
            <person name="Borodovsky M."/>
            <person name="Burns C."/>
            <person name="Canback B."/>
            <person name="Casselton L.A."/>
            <person name="Cheng C.K."/>
            <person name="Deng J."/>
            <person name="Dietrich F.S."/>
            <person name="Fargo D.C."/>
            <person name="Farman M.L."/>
            <person name="Gathman A.C."/>
            <person name="Goldberg J."/>
            <person name="Guigo R."/>
            <person name="Hoegger P.J."/>
            <person name="Hooker J.B."/>
            <person name="Huggins A."/>
            <person name="James T.Y."/>
            <person name="Kamada T."/>
            <person name="Kilaru S."/>
            <person name="Kodira C."/>
            <person name="Kues U."/>
            <person name="Kupfer D."/>
            <person name="Kwan H.S."/>
            <person name="Lomsadze A."/>
            <person name="Li W."/>
            <person name="Lilly W.W."/>
            <person name="Ma L.J."/>
            <person name="Mackey A.J."/>
            <person name="Manning G."/>
            <person name="Martin F."/>
            <person name="Muraguchi H."/>
            <person name="Natvig D.O."/>
            <person name="Palmerini H."/>
            <person name="Ramesh M.A."/>
            <person name="Rehmeyer C.J."/>
            <person name="Roe B.A."/>
            <person name="Shenoy N."/>
            <person name="Stanke M."/>
            <person name="Ter-Hovhannisyan V."/>
            <person name="Tunlid A."/>
            <person name="Velagapudi R."/>
            <person name="Vision T.J."/>
            <person name="Zeng Q."/>
            <person name="Zolan M.E."/>
            <person name="Pukkila P.J."/>
        </authorList>
    </citation>
    <scope>NUCLEOTIDE SEQUENCE [LARGE SCALE GENOMIC DNA]</scope>
    <source>
        <strain evidence="4">Okayama-7 / 130 / ATCC MYA-4618 / FGSC 9003</strain>
    </source>
</reference>
<gene>
    <name evidence="3" type="ORF">CC1G_01978</name>
</gene>
<name>A8N663_COPC7</name>
<evidence type="ECO:0000259" key="2">
    <source>
        <dbReference type="Pfam" id="PF01464"/>
    </source>
</evidence>
<dbReference type="Proteomes" id="UP000001861">
    <property type="component" value="Unassembled WGS sequence"/>
</dbReference>
<protein>
    <submittedName>
        <fullName evidence="3">Transglycosylase SLT domain-containing protein</fullName>
    </submittedName>
</protein>
<accession>A8N663</accession>
<dbReference type="InterPro" id="IPR008258">
    <property type="entry name" value="Transglycosylase_SLT_dom_1"/>
</dbReference>
<dbReference type="InParanoid" id="A8N663"/>
<comment type="caution">
    <text evidence="3">The sequence shown here is derived from an EMBL/GenBank/DDBJ whole genome shotgun (WGS) entry which is preliminary data.</text>
</comment>
<dbReference type="EMBL" id="AACS02000003">
    <property type="protein sequence ID" value="EAU91489.2"/>
    <property type="molecule type" value="Genomic_DNA"/>
</dbReference>
<feature type="domain" description="Transglycosylase SLT" evidence="2">
    <location>
        <begin position="293"/>
        <end position="376"/>
    </location>
</feature>
<dbReference type="Gene3D" id="1.10.530.10">
    <property type="match status" value="1"/>
</dbReference>
<dbReference type="HOGENOM" id="CLU_051871_1_0_1"/>
<feature type="compositionally biased region" description="Basic and acidic residues" evidence="1">
    <location>
        <begin position="1"/>
        <end position="30"/>
    </location>
</feature>
<dbReference type="GeneID" id="6006782"/>
<dbReference type="AlphaFoldDB" id="A8N663"/>
<feature type="compositionally biased region" description="Gly residues" evidence="1">
    <location>
        <begin position="203"/>
        <end position="215"/>
    </location>
</feature>
<organism evidence="3 4">
    <name type="scientific">Coprinopsis cinerea (strain Okayama-7 / 130 / ATCC MYA-4618 / FGSC 9003)</name>
    <name type="common">Inky cap fungus</name>
    <name type="synonym">Hormographiella aspergillata</name>
    <dbReference type="NCBI Taxonomy" id="240176"/>
    <lineage>
        <taxon>Eukaryota</taxon>
        <taxon>Fungi</taxon>
        <taxon>Dikarya</taxon>
        <taxon>Basidiomycota</taxon>
        <taxon>Agaricomycotina</taxon>
        <taxon>Agaricomycetes</taxon>
        <taxon>Agaricomycetidae</taxon>
        <taxon>Agaricales</taxon>
        <taxon>Agaricineae</taxon>
        <taxon>Psathyrellaceae</taxon>
        <taxon>Coprinopsis</taxon>
    </lineage>
</organism>
<proteinExistence type="predicted"/>
<dbReference type="Pfam" id="PF01464">
    <property type="entry name" value="SLT"/>
    <property type="match status" value="1"/>
</dbReference>
<feature type="compositionally biased region" description="Pro residues" evidence="1">
    <location>
        <begin position="173"/>
        <end position="194"/>
    </location>
</feature>